<dbReference type="SUPFAM" id="SSF51182">
    <property type="entry name" value="RmlC-like cupins"/>
    <property type="match status" value="1"/>
</dbReference>
<dbReference type="InterPro" id="IPR006045">
    <property type="entry name" value="Cupin_1"/>
</dbReference>
<dbReference type="AlphaFoldDB" id="A0A7J0FKE7"/>
<reference evidence="2 3" key="1">
    <citation type="submission" date="2019-07" db="EMBL/GenBank/DDBJ databases">
        <title>De Novo Assembly of kiwifruit Actinidia rufa.</title>
        <authorList>
            <person name="Sugita-Konishi S."/>
            <person name="Sato K."/>
            <person name="Mori E."/>
            <person name="Abe Y."/>
            <person name="Kisaki G."/>
            <person name="Hamano K."/>
            <person name="Suezawa K."/>
            <person name="Otani M."/>
            <person name="Fukuda T."/>
            <person name="Manabe T."/>
            <person name="Gomi K."/>
            <person name="Tabuchi M."/>
            <person name="Akimitsu K."/>
            <person name="Kataoka I."/>
        </authorList>
    </citation>
    <scope>NUCLEOTIDE SEQUENCE [LARGE SCALE GENOMIC DNA]</scope>
    <source>
        <strain evidence="3">cv. Fuchu</strain>
    </source>
</reference>
<evidence type="ECO:0000313" key="2">
    <source>
        <dbReference type="EMBL" id="GFY99160.1"/>
    </source>
</evidence>
<organism evidence="2 3">
    <name type="scientific">Actinidia rufa</name>
    <dbReference type="NCBI Taxonomy" id="165716"/>
    <lineage>
        <taxon>Eukaryota</taxon>
        <taxon>Viridiplantae</taxon>
        <taxon>Streptophyta</taxon>
        <taxon>Embryophyta</taxon>
        <taxon>Tracheophyta</taxon>
        <taxon>Spermatophyta</taxon>
        <taxon>Magnoliopsida</taxon>
        <taxon>eudicotyledons</taxon>
        <taxon>Gunneridae</taxon>
        <taxon>Pentapetalae</taxon>
        <taxon>asterids</taxon>
        <taxon>Ericales</taxon>
        <taxon>Actinidiaceae</taxon>
        <taxon>Actinidia</taxon>
    </lineage>
</organism>
<dbReference type="InterPro" id="IPR011051">
    <property type="entry name" value="RmlC_Cupin_sf"/>
</dbReference>
<evidence type="ECO:0000313" key="3">
    <source>
        <dbReference type="Proteomes" id="UP000585474"/>
    </source>
</evidence>
<protein>
    <recommendedName>
        <fullName evidence="1">Cupin type-1 domain-containing protein</fullName>
    </recommendedName>
</protein>
<proteinExistence type="predicted"/>
<accession>A0A7J0FKE7</accession>
<name>A0A7J0FKE7_9ERIC</name>
<dbReference type="Gene3D" id="2.60.120.10">
    <property type="entry name" value="Jelly Rolls"/>
    <property type="match status" value="1"/>
</dbReference>
<feature type="domain" description="Cupin type-1" evidence="1">
    <location>
        <begin position="1"/>
        <end position="49"/>
    </location>
</feature>
<evidence type="ECO:0000259" key="1">
    <source>
        <dbReference type="Pfam" id="PF00190"/>
    </source>
</evidence>
<sequence>MFVFPKGLVYFQQNLGHRHAVAIAGLISENPGVITIANSIFELNPGISGNAAYEEGAVFVEEAEDREKQLTEAVKEDCREVSDGGSLLLHCQEWGLYELSHELICSSLWPINSKGCQREKRRCREM</sequence>
<dbReference type="Proteomes" id="UP000585474">
    <property type="component" value="Unassembled WGS sequence"/>
</dbReference>
<dbReference type="InterPro" id="IPR014710">
    <property type="entry name" value="RmlC-like_jellyroll"/>
</dbReference>
<dbReference type="EMBL" id="BJWL01000013">
    <property type="protein sequence ID" value="GFY99160.1"/>
    <property type="molecule type" value="Genomic_DNA"/>
</dbReference>
<dbReference type="PANTHER" id="PTHR31238">
    <property type="entry name" value="GERMIN-LIKE PROTEIN SUBFAMILY 3 MEMBER 3"/>
    <property type="match status" value="1"/>
</dbReference>
<gene>
    <name evidence="2" type="ORF">Acr_13g0005610</name>
</gene>
<keyword evidence="3" id="KW-1185">Reference proteome</keyword>
<comment type="caution">
    <text evidence="2">The sequence shown here is derived from an EMBL/GenBank/DDBJ whole genome shotgun (WGS) entry which is preliminary data.</text>
</comment>
<dbReference type="Pfam" id="PF00190">
    <property type="entry name" value="Cupin_1"/>
    <property type="match status" value="1"/>
</dbReference>
<dbReference type="OrthoDB" id="1921208at2759"/>